<dbReference type="Pfam" id="PF00990">
    <property type="entry name" value="GGDEF"/>
    <property type="match status" value="1"/>
</dbReference>
<dbReference type="Pfam" id="PF00563">
    <property type="entry name" value="EAL"/>
    <property type="match status" value="1"/>
</dbReference>
<dbReference type="InterPro" id="IPR029787">
    <property type="entry name" value="Nucleotide_cyclase"/>
</dbReference>
<dbReference type="PANTHER" id="PTHR44757:SF2">
    <property type="entry name" value="BIOFILM ARCHITECTURE MAINTENANCE PROTEIN MBAA"/>
    <property type="match status" value="1"/>
</dbReference>
<accession>A0A7W8KJH3</accession>
<dbReference type="Gene3D" id="3.30.450.40">
    <property type="match status" value="1"/>
</dbReference>
<feature type="domain" description="EAL" evidence="2">
    <location>
        <begin position="347"/>
        <end position="598"/>
    </location>
</feature>
<dbReference type="InterPro" id="IPR043128">
    <property type="entry name" value="Rev_trsase/Diguanyl_cyclase"/>
</dbReference>
<evidence type="ECO:0000313" key="6">
    <source>
        <dbReference type="Proteomes" id="UP000539473"/>
    </source>
</evidence>
<keyword evidence="7" id="KW-1185">Reference proteome</keyword>
<evidence type="ECO:0000259" key="2">
    <source>
        <dbReference type="PROSITE" id="PS50883"/>
    </source>
</evidence>
<reference evidence="4" key="1">
    <citation type="journal article" date="2014" name="Int. J. Syst. Evol. Microbiol.">
        <title>Complete genome of a new Firmicutes species belonging to the dominant human colonic microbiota ('Ruminococcus bicirculans') reveals two chromosomes and a selective capacity to utilize plant glucans.</title>
        <authorList>
            <consortium name="NISC Comparative Sequencing Program"/>
            <person name="Wegmann U."/>
            <person name="Louis P."/>
            <person name="Goesmann A."/>
            <person name="Henrissat B."/>
            <person name="Duncan S.H."/>
            <person name="Flint H.J."/>
        </authorList>
    </citation>
    <scope>NUCLEOTIDE SEQUENCE</scope>
    <source>
        <strain evidence="4">CGMCC 1.18437</strain>
    </source>
</reference>
<dbReference type="InterPro" id="IPR029016">
    <property type="entry name" value="GAF-like_dom_sf"/>
</dbReference>
<organism evidence="5 6">
    <name type="scientific">Deinococcus metalli</name>
    <dbReference type="NCBI Taxonomy" id="1141878"/>
    <lineage>
        <taxon>Bacteria</taxon>
        <taxon>Thermotogati</taxon>
        <taxon>Deinococcota</taxon>
        <taxon>Deinococci</taxon>
        <taxon>Deinococcales</taxon>
        <taxon>Deinococcaceae</taxon>
        <taxon>Deinococcus</taxon>
    </lineage>
</organism>
<dbReference type="Proteomes" id="UP000539473">
    <property type="component" value="Unassembled WGS sequence"/>
</dbReference>
<dbReference type="CDD" id="cd01949">
    <property type="entry name" value="GGDEF"/>
    <property type="match status" value="1"/>
</dbReference>
<evidence type="ECO:0000313" key="4">
    <source>
        <dbReference type="EMBL" id="GHF54353.1"/>
    </source>
</evidence>
<protein>
    <submittedName>
        <fullName evidence="5">Diguanylate cyclase (GGDEF)-like protein</fullName>
    </submittedName>
</protein>
<evidence type="ECO:0000313" key="5">
    <source>
        <dbReference type="EMBL" id="MBB5378091.1"/>
    </source>
</evidence>
<dbReference type="InterPro" id="IPR000160">
    <property type="entry name" value="GGDEF_dom"/>
</dbReference>
<reference evidence="5 6" key="3">
    <citation type="submission" date="2020-08" db="EMBL/GenBank/DDBJ databases">
        <title>Genomic Encyclopedia of Type Strains, Phase IV (KMG-IV): sequencing the most valuable type-strain genomes for metagenomic binning, comparative biology and taxonomic classification.</title>
        <authorList>
            <person name="Goeker M."/>
        </authorList>
    </citation>
    <scope>NUCLEOTIDE SEQUENCE [LARGE SCALE GENOMIC DNA]</scope>
    <source>
        <strain evidence="5 6">DSM 27521</strain>
    </source>
</reference>
<evidence type="ECO:0000259" key="3">
    <source>
        <dbReference type="PROSITE" id="PS50887"/>
    </source>
</evidence>
<dbReference type="PROSITE" id="PS50883">
    <property type="entry name" value="EAL"/>
    <property type="match status" value="1"/>
</dbReference>
<dbReference type="Gene3D" id="3.20.20.450">
    <property type="entry name" value="EAL domain"/>
    <property type="match status" value="1"/>
</dbReference>
<comment type="caution">
    <text evidence="5">The sequence shown here is derived from an EMBL/GenBank/DDBJ whole genome shotgun (WGS) entry which is preliminary data.</text>
</comment>
<dbReference type="InterPro" id="IPR003018">
    <property type="entry name" value="GAF"/>
</dbReference>
<dbReference type="InterPro" id="IPR052155">
    <property type="entry name" value="Biofilm_reg_signaling"/>
</dbReference>
<dbReference type="SMART" id="SM00065">
    <property type="entry name" value="GAF"/>
    <property type="match status" value="1"/>
</dbReference>
<dbReference type="RefSeq" id="WP_184114222.1">
    <property type="nucleotide sequence ID" value="NZ_BNAJ01000009.1"/>
</dbReference>
<dbReference type="SMART" id="SM00052">
    <property type="entry name" value="EAL"/>
    <property type="match status" value="1"/>
</dbReference>
<dbReference type="SUPFAM" id="SSF141868">
    <property type="entry name" value="EAL domain-like"/>
    <property type="match status" value="1"/>
</dbReference>
<gene>
    <name evidence="4" type="ORF">GCM10017781_33330</name>
    <name evidence="5" type="ORF">HNQ07_003592</name>
</gene>
<dbReference type="PANTHER" id="PTHR44757">
    <property type="entry name" value="DIGUANYLATE CYCLASE DGCP"/>
    <property type="match status" value="1"/>
</dbReference>
<name>A0A7W8KJH3_9DEIO</name>
<proteinExistence type="predicted"/>
<dbReference type="PROSITE" id="PS50887">
    <property type="entry name" value="GGDEF"/>
    <property type="match status" value="1"/>
</dbReference>
<feature type="domain" description="GGDEF" evidence="3">
    <location>
        <begin position="206"/>
        <end position="339"/>
    </location>
</feature>
<evidence type="ECO:0000256" key="1">
    <source>
        <dbReference type="SAM" id="MobiDB-lite"/>
    </source>
</evidence>
<dbReference type="SUPFAM" id="SSF55781">
    <property type="entry name" value="GAF domain-like"/>
    <property type="match status" value="1"/>
</dbReference>
<dbReference type="AlphaFoldDB" id="A0A7W8KJH3"/>
<sequence length="612" mass="66130">MTLRQSRPTTIPAGEALRLDALDRLDILDSVPEPQFDRIVELAAQYFDTPGALITFLDHKRQWVKAAYGMAHPEVPRNESYCTHTIAQDNVLVIQDAACDPRTRDHVGALGTEQARFYAGAPLVTPDGFKVGALCVLDTRPRDFGHKDERALTLLATLVMDELALRQATDRLGRLALHDSLTGLPNRLQFRQLLGQALTHAQHAGERLVLGLLDLDRFKLVNDTLGHAAGDHLLQLAAERLRHVTSTGDIVARMGGDEFTVLLADVTAAGDAERVAERICRAFQEPFVLEGHEVYVPCSLGLSGGEPATHDVATLLRHADQAMYRAKRTGGGYAVFNAQLDDLPVQDVELLAALHHAIPRGELELHFQPVVDAGTTSVVGHEALLRWRRPSGLVPPTDFIALAETAGLIVPIGRWVLGKAADAVRRGVLKRVSINVSGLELQQPDYVPALARVLADTGIHPHSLVLELTESTLLDPHRLTTVLEDIAQLGVAVALDDFGTGYSSLTALASLPIQLLKIDRSFIAPLEARGPAGARAFKALRGMVMVADAYGLPTVAEGVETSVQAELLREVGCTYLQGYLFGRPAPLEWPGSGDDREIGRPQSGPVAAVACT</sequence>
<dbReference type="Proteomes" id="UP000619376">
    <property type="component" value="Unassembled WGS sequence"/>
</dbReference>
<reference evidence="7" key="2">
    <citation type="journal article" date="2019" name="Int. J. Syst. Evol. Microbiol.">
        <title>The Global Catalogue of Microorganisms (GCM) 10K type strain sequencing project: providing services to taxonomists for standard genome sequencing and annotation.</title>
        <authorList>
            <consortium name="The Broad Institute Genomics Platform"/>
            <consortium name="The Broad Institute Genome Sequencing Center for Infectious Disease"/>
            <person name="Wu L."/>
            <person name="Ma J."/>
        </authorList>
    </citation>
    <scope>NUCLEOTIDE SEQUENCE [LARGE SCALE GENOMIC DNA]</scope>
    <source>
        <strain evidence="7">CGMCC 1.18437</strain>
    </source>
</reference>
<feature type="region of interest" description="Disordered" evidence="1">
    <location>
        <begin position="591"/>
        <end position="612"/>
    </location>
</feature>
<dbReference type="CDD" id="cd01948">
    <property type="entry name" value="EAL"/>
    <property type="match status" value="1"/>
</dbReference>
<dbReference type="InterPro" id="IPR035919">
    <property type="entry name" value="EAL_sf"/>
</dbReference>
<reference evidence="4" key="4">
    <citation type="submission" date="2024-05" db="EMBL/GenBank/DDBJ databases">
        <authorList>
            <person name="Sun Q."/>
            <person name="Zhou Y."/>
        </authorList>
    </citation>
    <scope>NUCLEOTIDE SEQUENCE</scope>
    <source>
        <strain evidence="4">CGMCC 1.18437</strain>
    </source>
</reference>
<dbReference type="Gene3D" id="3.30.70.270">
    <property type="match status" value="1"/>
</dbReference>
<dbReference type="EMBL" id="JACHFK010000010">
    <property type="protein sequence ID" value="MBB5378091.1"/>
    <property type="molecule type" value="Genomic_DNA"/>
</dbReference>
<dbReference type="InterPro" id="IPR001633">
    <property type="entry name" value="EAL_dom"/>
</dbReference>
<dbReference type="NCBIfam" id="TIGR00254">
    <property type="entry name" value="GGDEF"/>
    <property type="match status" value="1"/>
</dbReference>
<dbReference type="SUPFAM" id="SSF55073">
    <property type="entry name" value="Nucleotide cyclase"/>
    <property type="match status" value="1"/>
</dbReference>
<dbReference type="EMBL" id="BNAJ01000009">
    <property type="protein sequence ID" value="GHF54353.1"/>
    <property type="molecule type" value="Genomic_DNA"/>
</dbReference>
<evidence type="ECO:0000313" key="7">
    <source>
        <dbReference type="Proteomes" id="UP000619376"/>
    </source>
</evidence>
<dbReference type="Pfam" id="PF01590">
    <property type="entry name" value="GAF"/>
    <property type="match status" value="1"/>
</dbReference>
<dbReference type="SMART" id="SM00267">
    <property type="entry name" value="GGDEF"/>
    <property type="match status" value="1"/>
</dbReference>